<protein>
    <submittedName>
        <fullName evidence="2">Uncharacterized protein</fullName>
    </submittedName>
</protein>
<evidence type="ECO:0000313" key="3">
    <source>
        <dbReference type="Proteomes" id="UP000076925"/>
    </source>
</evidence>
<reference evidence="2 3" key="1">
    <citation type="journal article" date="2013" name="Genome Biol. Evol.">
        <title>Genomes of Stigonematalean cyanobacteria (subsection V) and the evolution of oxygenic photosynthesis from prokaryotes to plastids.</title>
        <authorList>
            <person name="Dagan T."/>
            <person name="Roettger M."/>
            <person name="Stucken K."/>
            <person name="Landan G."/>
            <person name="Koch R."/>
            <person name="Major P."/>
            <person name="Gould S.B."/>
            <person name="Goremykin V.V."/>
            <person name="Rippka R."/>
            <person name="Tandeau de Marsac N."/>
            <person name="Gugger M."/>
            <person name="Lockhart P.J."/>
            <person name="Allen J.F."/>
            <person name="Brune I."/>
            <person name="Maus I."/>
            <person name="Puhler A."/>
            <person name="Martin W.F."/>
        </authorList>
    </citation>
    <scope>NUCLEOTIDE SEQUENCE [LARGE SCALE GENOMIC DNA]</scope>
    <source>
        <strain evidence="2 3">PCC 7110</strain>
    </source>
</reference>
<dbReference type="Gene3D" id="1.25.40.10">
    <property type="entry name" value="Tetratricopeptide repeat domain"/>
    <property type="match status" value="1"/>
</dbReference>
<dbReference type="AlphaFoldDB" id="A0A139XF40"/>
<dbReference type="STRING" id="128403.WA1_14580"/>
<dbReference type="InterPro" id="IPR011990">
    <property type="entry name" value="TPR-like_helical_dom_sf"/>
</dbReference>
<sequence length="79" mass="9167">MSEHLFQVICQPENFIRETSSKATEASALGALGSVCTDIKQYQNALKYYHQALEISREIANRTIVVFNWVQHIKKLWNR</sequence>
<dbReference type="EMBL" id="ANNX02000016">
    <property type="protein sequence ID" value="KYC43308.1"/>
    <property type="molecule type" value="Genomic_DNA"/>
</dbReference>
<proteinExistence type="predicted"/>
<keyword evidence="1" id="KW-0802">TPR repeat</keyword>
<name>A0A139XF40_9CYAN</name>
<feature type="repeat" description="TPR" evidence="1">
    <location>
        <begin position="26"/>
        <end position="59"/>
    </location>
</feature>
<dbReference type="InterPro" id="IPR019734">
    <property type="entry name" value="TPR_rpt"/>
</dbReference>
<dbReference type="SMART" id="SM00028">
    <property type="entry name" value="TPR"/>
    <property type="match status" value="1"/>
</dbReference>
<keyword evidence="3" id="KW-1185">Reference proteome</keyword>
<evidence type="ECO:0000256" key="1">
    <source>
        <dbReference type="PROSITE-ProRule" id="PRU00339"/>
    </source>
</evidence>
<dbReference type="PROSITE" id="PS50005">
    <property type="entry name" value="TPR"/>
    <property type="match status" value="1"/>
</dbReference>
<dbReference type="Proteomes" id="UP000076925">
    <property type="component" value="Unassembled WGS sequence"/>
</dbReference>
<comment type="caution">
    <text evidence="2">The sequence shown here is derived from an EMBL/GenBank/DDBJ whole genome shotgun (WGS) entry which is preliminary data.</text>
</comment>
<organism evidence="2 3">
    <name type="scientific">Scytonema hofmannii PCC 7110</name>
    <dbReference type="NCBI Taxonomy" id="128403"/>
    <lineage>
        <taxon>Bacteria</taxon>
        <taxon>Bacillati</taxon>
        <taxon>Cyanobacteriota</taxon>
        <taxon>Cyanophyceae</taxon>
        <taxon>Nostocales</taxon>
        <taxon>Scytonemataceae</taxon>
        <taxon>Scytonema</taxon>
    </lineage>
</organism>
<dbReference type="RefSeq" id="WP_017742475.1">
    <property type="nucleotide sequence ID" value="NZ_KQ976354.1"/>
</dbReference>
<evidence type="ECO:0000313" key="2">
    <source>
        <dbReference type="EMBL" id="KYC43308.1"/>
    </source>
</evidence>
<dbReference type="SUPFAM" id="SSF48452">
    <property type="entry name" value="TPR-like"/>
    <property type="match status" value="1"/>
</dbReference>
<gene>
    <name evidence="2" type="ORF">WA1_14580</name>
</gene>
<accession>A0A139XF40</accession>